<reference evidence="1" key="1">
    <citation type="submission" date="2011-10" db="EMBL/GenBank/DDBJ databases">
        <title>The Genome Sequence of Oxalobacter formigenes HOxBLS.</title>
        <authorList>
            <consortium name="The Broad Institute Genome Sequencing Platform"/>
            <person name="Earl A."/>
            <person name="Ward D."/>
            <person name="Feldgarden M."/>
            <person name="Gevers D."/>
            <person name="Allison M.J."/>
            <person name="Humphrey S."/>
            <person name="Young S.K."/>
            <person name="Zeng Q."/>
            <person name="Gargeya S."/>
            <person name="Fitzgerald M."/>
            <person name="Haas B."/>
            <person name="Abouelleil A."/>
            <person name="Alvarado L."/>
            <person name="Arachchi H.M."/>
            <person name="Berlin A."/>
            <person name="Brown A."/>
            <person name="Chapman S.B."/>
            <person name="Chen Z."/>
            <person name="Dunbar C."/>
            <person name="Freedman E."/>
            <person name="Gearin G."/>
            <person name="Goldberg J."/>
            <person name="Griggs A."/>
            <person name="Gujja S."/>
            <person name="Heiman D."/>
            <person name="Howarth C."/>
            <person name="Larson L."/>
            <person name="Lui A."/>
            <person name="MacDonald P.J.P."/>
            <person name="Montmayeur A."/>
            <person name="Murphy C."/>
            <person name="Neiman D."/>
            <person name="Pearson M."/>
            <person name="Priest M."/>
            <person name="Roberts A."/>
            <person name="Saif S."/>
            <person name="Shea T."/>
            <person name="Shenoy N."/>
            <person name="Sisk P."/>
            <person name="Stolte C."/>
            <person name="Sykes S."/>
            <person name="Wortman J."/>
            <person name="Nusbaum C."/>
            <person name="Birren B."/>
        </authorList>
    </citation>
    <scope>NUCLEOTIDE SEQUENCE [LARGE SCALE GENOMIC DNA]</scope>
    <source>
        <strain evidence="1">HOxBLS</strain>
    </source>
</reference>
<organism evidence="1 2">
    <name type="scientific">Oxalobacter paraformigenes</name>
    <dbReference type="NCBI Taxonomy" id="556268"/>
    <lineage>
        <taxon>Bacteria</taxon>
        <taxon>Pseudomonadati</taxon>
        <taxon>Pseudomonadota</taxon>
        <taxon>Betaproteobacteria</taxon>
        <taxon>Burkholderiales</taxon>
        <taxon>Oxalobacteraceae</taxon>
        <taxon>Oxalobacter</taxon>
    </lineage>
</organism>
<comment type="caution">
    <text evidence="1">The sequence shown here is derived from an EMBL/GenBank/DDBJ whole genome shotgun (WGS) entry which is preliminary data.</text>
</comment>
<dbReference type="AlphaFoldDB" id="T5LQ80"/>
<proteinExistence type="predicted"/>
<keyword evidence="2" id="KW-1185">Reference proteome</keyword>
<accession>T5LQ80</accession>
<dbReference type="RefSeq" id="WP_020995277.1">
    <property type="nucleotide sequence ID" value="NZ_CABMNL010000001.1"/>
</dbReference>
<name>T5LQ80_9BURK</name>
<evidence type="ECO:0000313" key="1">
    <source>
        <dbReference type="EMBL" id="EQM95095.1"/>
    </source>
</evidence>
<dbReference type="eggNOG" id="ENOG5033BPQ">
    <property type="taxonomic scope" value="Bacteria"/>
</dbReference>
<dbReference type="Proteomes" id="UP000003973">
    <property type="component" value="Unassembled WGS sequence"/>
</dbReference>
<gene>
    <name evidence="1" type="ORF">OFAG_02319</name>
</gene>
<sequence>MSRRLDQIPIAIDQLVNTICGGWADETISSRAYRMQGKSGKFAKLRKLIDTLFFWQDNHCRSAWESEKNRLQCPPELRG</sequence>
<protein>
    <submittedName>
        <fullName evidence="1">Uncharacterized protein</fullName>
    </submittedName>
</protein>
<dbReference type="EMBL" id="ACDP02000029">
    <property type="protein sequence ID" value="EQM95095.1"/>
    <property type="molecule type" value="Genomic_DNA"/>
</dbReference>
<dbReference type="HOGENOM" id="CLU_181268_0_0_4"/>
<evidence type="ECO:0000313" key="2">
    <source>
        <dbReference type="Proteomes" id="UP000003973"/>
    </source>
</evidence>